<keyword evidence="3" id="KW-0813">Transport</keyword>
<evidence type="ECO:0000313" key="10">
    <source>
        <dbReference type="Proteomes" id="UP000271587"/>
    </source>
</evidence>
<name>A0A3G6IY47_9CORY</name>
<dbReference type="InterPro" id="IPR002549">
    <property type="entry name" value="AI-2E-like"/>
</dbReference>
<dbReference type="PANTHER" id="PTHR21716">
    <property type="entry name" value="TRANSMEMBRANE PROTEIN"/>
    <property type="match status" value="1"/>
</dbReference>
<protein>
    <submittedName>
        <fullName evidence="9">AI-2 transport protein TqsA</fullName>
    </submittedName>
</protein>
<dbReference type="Proteomes" id="UP000271587">
    <property type="component" value="Chromosome"/>
</dbReference>
<comment type="similarity">
    <text evidence="2">Belongs to the autoinducer-2 exporter (AI-2E) (TC 2.A.86) family.</text>
</comment>
<comment type="subcellular location">
    <subcellularLocation>
        <location evidence="1">Cell membrane</location>
        <topology evidence="1">Multi-pass membrane protein</topology>
    </subcellularLocation>
</comment>
<dbReference type="EMBL" id="CP033897">
    <property type="protein sequence ID" value="AZA10576.1"/>
    <property type="molecule type" value="Genomic_DNA"/>
</dbReference>
<evidence type="ECO:0000256" key="3">
    <source>
        <dbReference type="ARBA" id="ARBA00022448"/>
    </source>
</evidence>
<dbReference type="Pfam" id="PF01594">
    <property type="entry name" value="AI-2E_transport"/>
    <property type="match status" value="1"/>
</dbReference>
<gene>
    <name evidence="9" type="primary">tqsA</name>
    <name evidence="9" type="ORF">CGERO_01210</name>
</gene>
<reference evidence="9 10" key="1">
    <citation type="submission" date="2018-11" db="EMBL/GenBank/DDBJ databases">
        <authorList>
            <person name="Kleinhagauer T."/>
            <person name="Glaeser S.P."/>
            <person name="Spergser J."/>
            <person name="Ruckert C."/>
            <person name="Kaempfer P."/>
            <person name="Busse H.-J."/>
        </authorList>
    </citation>
    <scope>NUCLEOTIDE SEQUENCE [LARGE SCALE GENOMIC DNA]</scope>
    <source>
        <strain evidence="9 10">W8</strain>
    </source>
</reference>
<proteinExistence type="inferred from homology"/>
<evidence type="ECO:0000256" key="4">
    <source>
        <dbReference type="ARBA" id="ARBA00022475"/>
    </source>
</evidence>
<dbReference type="PANTHER" id="PTHR21716:SF53">
    <property type="entry name" value="PERMEASE PERM-RELATED"/>
    <property type="match status" value="1"/>
</dbReference>
<feature type="transmembrane region" description="Helical" evidence="8">
    <location>
        <begin position="66"/>
        <end position="85"/>
    </location>
</feature>
<evidence type="ECO:0000256" key="1">
    <source>
        <dbReference type="ARBA" id="ARBA00004651"/>
    </source>
</evidence>
<dbReference type="GO" id="GO:0005886">
    <property type="term" value="C:plasma membrane"/>
    <property type="evidence" value="ECO:0007669"/>
    <property type="project" value="UniProtKB-SubCell"/>
</dbReference>
<keyword evidence="5 8" id="KW-0812">Transmembrane</keyword>
<evidence type="ECO:0000256" key="6">
    <source>
        <dbReference type="ARBA" id="ARBA00022989"/>
    </source>
</evidence>
<evidence type="ECO:0000256" key="2">
    <source>
        <dbReference type="ARBA" id="ARBA00009773"/>
    </source>
</evidence>
<keyword evidence="7 8" id="KW-0472">Membrane</keyword>
<feature type="transmembrane region" description="Helical" evidence="8">
    <location>
        <begin position="123"/>
        <end position="145"/>
    </location>
</feature>
<keyword evidence="10" id="KW-1185">Reference proteome</keyword>
<accession>A0A3G6IY47</accession>
<feature type="transmembrane region" description="Helical" evidence="8">
    <location>
        <begin position="361"/>
        <end position="394"/>
    </location>
</feature>
<keyword evidence="6 8" id="KW-1133">Transmembrane helix</keyword>
<feature type="transmembrane region" description="Helical" evidence="8">
    <location>
        <begin position="91"/>
        <end position="111"/>
    </location>
</feature>
<dbReference type="GO" id="GO:0055085">
    <property type="term" value="P:transmembrane transport"/>
    <property type="evidence" value="ECO:0007669"/>
    <property type="project" value="TreeGrafter"/>
</dbReference>
<evidence type="ECO:0000313" key="9">
    <source>
        <dbReference type="EMBL" id="AZA10576.1"/>
    </source>
</evidence>
<keyword evidence="4" id="KW-1003">Cell membrane</keyword>
<dbReference type="AlphaFoldDB" id="A0A3G6IY47"/>
<sequence length="455" mass="48825">MLALCYFCGSVLRVTKEEYTQEQRGMTHRLEQAVEDDSTAFELSGKLDESAPPLDRAVILGKDGRWVAGWALRFIIVAIAAIFMWKGLHAVWIGLLPVLLALLVSTVLWPPTRWLRSKNVPDTLAAVLVMLGFFALIGGIFAAMAPSVRSQSEDLITKAQEGINRLMEWLQGPPLNLDTSQFDGALKDVTNMIQERSGQIASGVFAGLSTAGTIGMTLVLMLILTFFFLKDGTKFLPMIRRATGPNAGWHLTELLNRIWNTLSGFIRTQAIVSGVDAILIGIGLLVLNVPLALVLAVLTFFGGFIPIVGAVTAGALAVIVALVTNGLTNALFVLALILAVQQIEGHVLQPALQSKAMNLHAAVVLLAVTVGSTLFGVIGAFLAVPIAATIAVVIRYHFDLVALRAGEITLDDIEIATREDAEAGAGLTFAERLEKISIRKKPSAVVEEAKDAKQS</sequence>
<organism evidence="9 10">
    <name type="scientific">Corynebacterium gerontici</name>
    <dbReference type="NCBI Taxonomy" id="2079234"/>
    <lineage>
        <taxon>Bacteria</taxon>
        <taxon>Bacillati</taxon>
        <taxon>Actinomycetota</taxon>
        <taxon>Actinomycetes</taxon>
        <taxon>Mycobacteriales</taxon>
        <taxon>Corynebacteriaceae</taxon>
        <taxon>Corynebacterium</taxon>
    </lineage>
</organism>
<evidence type="ECO:0000256" key="8">
    <source>
        <dbReference type="SAM" id="Phobius"/>
    </source>
</evidence>
<dbReference type="KEGG" id="cgk:CGERO_01210"/>
<feature type="transmembrane region" description="Helical" evidence="8">
    <location>
        <begin position="307"/>
        <end position="340"/>
    </location>
</feature>
<feature type="transmembrane region" description="Helical" evidence="8">
    <location>
        <begin position="204"/>
        <end position="229"/>
    </location>
</feature>
<evidence type="ECO:0000256" key="5">
    <source>
        <dbReference type="ARBA" id="ARBA00022692"/>
    </source>
</evidence>
<evidence type="ECO:0000256" key="7">
    <source>
        <dbReference type="ARBA" id="ARBA00023136"/>
    </source>
</evidence>